<evidence type="ECO:0000259" key="9">
    <source>
        <dbReference type="PROSITE" id="PS51293"/>
    </source>
</evidence>
<dbReference type="InterPro" id="IPR017884">
    <property type="entry name" value="SANT_dom"/>
</dbReference>
<dbReference type="PROSITE" id="PS51293">
    <property type="entry name" value="SANT"/>
    <property type="match status" value="1"/>
</dbReference>
<comment type="similarity">
    <text evidence="2">Belongs to the peptidase M67A family. MYSM1 subfamily.</text>
</comment>
<dbReference type="InterPro" id="IPR000555">
    <property type="entry name" value="JAMM/MPN+_dom"/>
</dbReference>
<evidence type="ECO:0000256" key="5">
    <source>
        <dbReference type="ARBA" id="ARBA00032256"/>
    </source>
</evidence>
<comment type="subcellular location">
    <subcellularLocation>
        <location evidence="1">Nucleus</location>
    </subcellularLocation>
</comment>
<dbReference type="GO" id="GO:0005634">
    <property type="term" value="C:nucleus"/>
    <property type="evidence" value="ECO:0007669"/>
    <property type="project" value="UniProtKB-SubCell"/>
</dbReference>
<dbReference type="InterPro" id="IPR007526">
    <property type="entry name" value="SWIRM"/>
</dbReference>
<evidence type="ECO:0000313" key="11">
    <source>
        <dbReference type="Proteomes" id="UP001566132"/>
    </source>
</evidence>
<dbReference type="SUPFAM" id="SSF46689">
    <property type="entry name" value="Homeodomain-like"/>
    <property type="match status" value="1"/>
</dbReference>
<dbReference type="PROSITE" id="PS50934">
    <property type="entry name" value="SWIRM"/>
    <property type="match status" value="1"/>
</dbReference>
<dbReference type="InterPro" id="IPR050242">
    <property type="entry name" value="JAMM_MPN+_peptidase_M67A"/>
</dbReference>
<dbReference type="PROSITE" id="PS50249">
    <property type="entry name" value="MPN"/>
    <property type="match status" value="1"/>
</dbReference>
<dbReference type="GO" id="GO:0003677">
    <property type="term" value="F:DNA binding"/>
    <property type="evidence" value="ECO:0007669"/>
    <property type="project" value="UniProtKB-KW"/>
</dbReference>
<reference evidence="10 11" key="1">
    <citation type="submission" date="2024-05" db="EMBL/GenBank/DDBJ databases">
        <title>Genetic variation in Jamaican populations of the coffee berry borer (Hypothenemus hampei).</title>
        <authorList>
            <person name="Errbii M."/>
            <person name="Myrie A."/>
        </authorList>
    </citation>
    <scope>NUCLEOTIDE SEQUENCE [LARGE SCALE GENOMIC DNA]</scope>
    <source>
        <strain evidence="10">JA-Hopewell-2020-01-JO</strain>
        <tissue evidence="10">Whole body</tissue>
    </source>
</reference>
<feature type="domain" description="SANT" evidence="9">
    <location>
        <begin position="88"/>
        <end position="139"/>
    </location>
</feature>
<dbReference type="Proteomes" id="UP001566132">
    <property type="component" value="Unassembled WGS sequence"/>
</dbReference>
<gene>
    <name evidence="10" type="ORF">ABEB36_010274</name>
</gene>
<dbReference type="SUPFAM" id="SSF102712">
    <property type="entry name" value="JAB1/MPN domain"/>
    <property type="match status" value="1"/>
</dbReference>
<dbReference type="PANTHER" id="PTHR10410">
    <property type="entry name" value="EUKARYOTIC TRANSLATION INITIATION FACTOR 3 -RELATED"/>
    <property type="match status" value="1"/>
</dbReference>
<organism evidence="10 11">
    <name type="scientific">Hypothenemus hampei</name>
    <name type="common">Coffee berry borer</name>
    <dbReference type="NCBI Taxonomy" id="57062"/>
    <lineage>
        <taxon>Eukaryota</taxon>
        <taxon>Metazoa</taxon>
        <taxon>Ecdysozoa</taxon>
        <taxon>Arthropoda</taxon>
        <taxon>Hexapoda</taxon>
        <taxon>Insecta</taxon>
        <taxon>Pterygota</taxon>
        <taxon>Neoptera</taxon>
        <taxon>Endopterygota</taxon>
        <taxon>Coleoptera</taxon>
        <taxon>Polyphaga</taxon>
        <taxon>Cucujiformia</taxon>
        <taxon>Curculionidae</taxon>
        <taxon>Scolytinae</taxon>
        <taxon>Hypothenemus</taxon>
    </lineage>
</organism>
<evidence type="ECO:0000256" key="4">
    <source>
        <dbReference type="ARBA" id="ARBA00023242"/>
    </source>
</evidence>
<sequence>MADEDEVDILGDFNLSLENEANLVDKALLVSQNSDLLNCDYTIHPQWLLDKPSTNPDNWYNENLATTILDGGSDSDVMAHTFTENCITDESGWTDKEKNLLQKGLEIFGKSSLRLSQFIGSKTASEVRYYLRNFYTENLSHYRVPDILSGDNLMGSSFLNSDLLNSDQIPASIEEVIASVDTDYETDCPPITSKKYPNSPNGKFKNETKKKSPGKSIIKRSQKGKLKYDENKQFKVKKDIVKKNVFETNQHLDISSTRQITTGKGLMVPLCKGEEIVTIKKVEDDSSDIDIEHDVDSDCKNVKKKHNDNHVDVKETTVTEDVASNLKCNMQKFNENVAKELNSLEEPSAELILDKNVITDLEKVVNFEFFEGRGAKTPERYMKIRNHIINSWLAAKPNYVYKTAMRLGLKDCGDVTFISKIHYFLEQIGAINFGCEQTKYERPLINMLQMTQTIKCKVKPQKSLLSREPSELGPRQRIKRRFNNDGEGGYTMVHGEQGQIIDTRIVNEEPIKPRLYIKKPTIRLIYCRAFPPDRPQQFVVKITLSTLILMDFHAHSYHTEVMGLVGGHWDYEDGCIKITSYEPCKNVASSTTHCDMCPISQAKAADSIHSKNLEIIGWFHSHPTFAPEPSQQDLDTQLCVQQWIGHGKQCIGVILSPFSVNAALISSPFRCWMVDKKENYEDQLVPYRFKVDITSEDFCLREFLSSMKALLVADIDNDQKDKKIPFHGPYFQDSSLTHLDKFVSSVNMHLAKNGTLPKTKCFEIVQGIRDLIQNSRQL</sequence>
<evidence type="ECO:0000259" key="7">
    <source>
        <dbReference type="PROSITE" id="PS50249"/>
    </source>
</evidence>
<feature type="domain" description="MPN" evidence="7">
    <location>
        <begin position="540"/>
        <end position="675"/>
    </location>
</feature>
<dbReference type="InterPro" id="IPR037518">
    <property type="entry name" value="MPN"/>
</dbReference>
<feature type="domain" description="SWIRM" evidence="8">
    <location>
        <begin position="344"/>
        <end position="442"/>
    </location>
</feature>
<dbReference type="InterPro" id="IPR036388">
    <property type="entry name" value="WH-like_DNA-bd_sf"/>
</dbReference>
<keyword evidence="11" id="KW-1185">Reference proteome</keyword>
<evidence type="ECO:0000256" key="6">
    <source>
        <dbReference type="SAM" id="MobiDB-lite"/>
    </source>
</evidence>
<proteinExistence type="inferred from homology"/>
<comment type="caution">
    <text evidence="10">The sequence shown here is derived from an EMBL/GenBank/DDBJ whole genome shotgun (WGS) entry which is preliminary data.</text>
</comment>
<evidence type="ECO:0000313" key="10">
    <source>
        <dbReference type="EMBL" id="KAL1494723.1"/>
    </source>
</evidence>
<evidence type="ECO:0000256" key="3">
    <source>
        <dbReference type="ARBA" id="ARBA00023125"/>
    </source>
</evidence>
<keyword evidence="4" id="KW-0539">Nucleus</keyword>
<protein>
    <recommendedName>
        <fullName evidence="5">Myb-like, SWIRM and MPN domain-containing protein 1</fullName>
    </recommendedName>
</protein>
<dbReference type="AlphaFoldDB" id="A0ABD1EL73"/>
<keyword evidence="3" id="KW-0238">DNA-binding</keyword>
<feature type="compositionally biased region" description="Basic residues" evidence="6">
    <location>
        <begin position="211"/>
        <end position="223"/>
    </location>
</feature>
<dbReference type="InterPro" id="IPR009057">
    <property type="entry name" value="Homeodomain-like_sf"/>
</dbReference>
<dbReference type="Gene3D" id="1.10.10.10">
    <property type="entry name" value="Winged helix-like DNA-binding domain superfamily/Winged helix DNA-binding domain"/>
    <property type="match status" value="1"/>
</dbReference>
<evidence type="ECO:0000259" key="8">
    <source>
        <dbReference type="PROSITE" id="PS50934"/>
    </source>
</evidence>
<dbReference type="Pfam" id="PF04433">
    <property type="entry name" value="SWIRM"/>
    <property type="match status" value="1"/>
</dbReference>
<feature type="region of interest" description="Disordered" evidence="6">
    <location>
        <begin position="188"/>
        <end position="223"/>
    </location>
</feature>
<dbReference type="Pfam" id="PF01398">
    <property type="entry name" value="JAB"/>
    <property type="match status" value="1"/>
</dbReference>
<name>A0ABD1EL73_HYPHA</name>
<accession>A0ABD1EL73</accession>
<dbReference type="Gene3D" id="3.40.140.10">
    <property type="entry name" value="Cytidine Deaminase, domain 2"/>
    <property type="match status" value="1"/>
</dbReference>
<dbReference type="EMBL" id="JBDJPC010000007">
    <property type="protein sequence ID" value="KAL1494723.1"/>
    <property type="molecule type" value="Genomic_DNA"/>
</dbReference>
<dbReference type="CDD" id="cd00167">
    <property type="entry name" value="SANT"/>
    <property type="match status" value="1"/>
</dbReference>
<evidence type="ECO:0000256" key="2">
    <source>
        <dbReference type="ARBA" id="ARBA00007194"/>
    </source>
</evidence>
<evidence type="ECO:0000256" key="1">
    <source>
        <dbReference type="ARBA" id="ARBA00004123"/>
    </source>
</evidence>
<dbReference type="SMART" id="SM00717">
    <property type="entry name" value="SANT"/>
    <property type="match status" value="1"/>
</dbReference>
<dbReference type="InterPro" id="IPR001005">
    <property type="entry name" value="SANT/Myb"/>
</dbReference>